<keyword evidence="14" id="KW-1185">Reference proteome</keyword>
<organism evidence="13 14">
    <name type="scientific">Sphingomonas canadensis</name>
    <dbReference type="NCBI Taxonomy" id="1219257"/>
    <lineage>
        <taxon>Bacteria</taxon>
        <taxon>Pseudomonadati</taxon>
        <taxon>Pseudomonadota</taxon>
        <taxon>Alphaproteobacteria</taxon>
        <taxon>Sphingomonadales</taxon>
        <taxon>Sphingomonadaceae</taxon>
        <taxon>Sphingomonas</taxon>
    </lineage>
</organism>
<name>A0ABW3H363_9SPHN</name>
<evidence type="ECO:0000256" key="4">
    <source>
        <dbReference type="ARBA" id="ARBA00022723"/>
    </source>
</evidence>
<evidence type="ECO:0000256" key="7">
    <source>
        <dbReference type="ARBA" id="ARBA00023295"/>
    </source>
</evidence>
<dbReference type="PANTHER" id="PTHR36447">
    <property type="entry name" value="BETA-GALACTOSIDASE GANA"/>
    <property type="match status" value="1"/>
</dbReference>
<keyword evidence="7 8" id="KW-0326">Glycosidase</keyword>
<dbReference type="Gene3D" id="2.60.40.1180">
    <property type="entry name" value="Golgi alpha-mannosidase II"/>
    <property type="match status" value="1"/>
</dbReference>
<dbReference type="Gene3D" id="3.40.50.880">
    <property type="match status" value="1"/>
</dbReference>
<sequence>MIRSIVAAFAASLIGLTPANATTRARDESLSFAIQAPATGASWYPEQWPEAQWESDLALMRRANITVVRVGEFAWARLEPGDGRFDFGWLDRAIAAAARHGIRVVIGTPTAAPPVWLSEAHPDILRVNEDGSIEGHGERRQFSFASATYRRYAVRIADELARRYGHNPAVVGWQIDNEIGVPSFDREAKARWAKWLSGRYGTIDALNRRWTTEYWSQRYERFDQIPLKSRGPQNPALLLDFRRFASALWAEYVAAQAAAIRAHADRRQFVTTNSTAWNNNFDQFLVHEVLDIAAWDDYVPNGRPDWAANALHHDLVRGYKSRNFWVMEAQPGRVDWGALNRSLEPGQVREIAWQAVGHGGDAVIYWQWRSAFNGQEQYHGTLIGPDGEPMPIYDEIARTGEEFARAAPHLAGTTVPRAEIALIYSQESRWAIENERHSRDYDPVAVLKDWYRPFAAKGYRIDVVPPGADLTGYRLVLAPNLNLIDESVAERLSTYVRGGGQLMLGPRSGMKDADNALWRQRQPGPLSALLGMQVEYYYPLDESAAITGPGGPATVLTWAEVLRPIAPDAEILARYTGGSGWLVGRPAIGARRAGRGSIIYVGAILDTNGQNGLSIWMAARAALSTPVIEPPAGVEVMERCNARTRYLILINHNDQPARIDLPTKGRAILGELRENELPAHGVGIWAISRER</sequence>
<gene>
    <name evidence="13" type="ORF">ACFQ1E_03005</name>
</gene>
<evidence type="ECO:0000256" key="3">
    <source>
        <dbReference type="ARBA" id="ARBA00012756"/>
    </source>
</evidence>
<comment type="caution">
    <text evidence="13">The sequence shown here is derived from an EMBL/GenBank/DDBJ whole genome shotgun (WGS) entry which is preliminary data.</text>
</comment>
<feature type="domain" description="Beta-galactosidase trimerisation" evidence="11">
    <location>
        <begin position="418"/>
        <end position="621"/>
    </location>
</feature>
<evidence type="ECO:0000256" key="5">
    <source>
        <dbReference type="ARBA" id="ARBA00022801"/>
    </source>
</evidence>
<dbReference type="EC" id="3.2.1.23" evidence="3 8"/>
<dbReference type="RefSeq" id="WP_264942452.1">
    <property type="nucleotide sequence ID" value="NZ_JAPDRA010000001.1"/>
</dbReference>
<dbReference type="InterPro" id="IPR029062">
    <property type="entry name" value="Class_I_gatase-like"/>
</dbReference>
<feature type="chain" id="PRO_5046086641" description="Beta-galactosidase" evidence="9">
    <location>
        <begin position="22"/>
        <end position="691"/>
    </location>
</feature>
<dbReference type="Gene3D" id="3.20.20.80">
    <property type="entry name" value="Glycosidases"/>
    <property type="match status" value="1"/>
</dbReference>
<dbReference type="InterPro" id="IPR013529">
    <property type="entry name" value="Glyco_hydro_42_N"/>
</dbReference>
<dbReference type="InterPro" id="IPR013738">
    <property type="entry name" value="Beta_galactosidase_Trimer"/>
</dbReference>
<dbReference type="SUPFAM" id="SSF52317">
    <property type="entry name" value="Class I glutamine amidotransferase-like"/>
    <property type="match status" value="1"/>
</dbReference>
<dbReference type="Pfam" id="PF02449">
    <property type="entry name" value="Glyco_hydro_42"/>
    <property type="match status" value="1"/>
</dbReference>
<dbReference type="InterPro" id="IPR003476">
    <property type="entry name" value="Glyco_hydro_42"/>
</dbReference>
<keyword evidence="9" id="KW-0732">Signal</keyword>
<evidence type="ECO:0000256" key="1">
    <source>
        <dbReference type="ARBA" id="ARBA00001412"/>
    </source>
</evidence>
<feature type="signal peptide" evidence="9">
    <location>
        <begin position="1"/>
        <end position="21"/>
    </location>
</feature>
<dbReference type="PIRSF" id="PIRSF001084">
    <property type="entry name" value="B-galactosidase"/>
    <property type="match status" value="1"/>
</dbReference>
<dbReference type="GO" id="GO:0004565">
    <property type="term" value="F:beta-galactosidase activity"/>
    <property type="evidence" value="ECO:0007669"/>
    <property type="project" value="UniProtKB-EC"/>
</dbReference>
<dbReference type="SUPFAM" id="SSF51445">
    <property type="entry name" value="(Trans)glycosidases"/>
    <property type="match status" value="1"/>
</dbReference>
<dbReference type="InterPro" id="IPR013739">
    <property type="entry name" value="Beta_galactosidase_C"/>
</dbReference>
<evidence type="ECO:0000256" key="8">
    <source>
        <dbReference type="PIRNR" id="PIRNR001084"/>
    </source>
</evidence>
<keyword evidence="6" id="KW-0862">Zinc</keyword>
<evidence type="ECO:0000259" key="12">
    <source>
        <dbReference type="Pfam" id="PF08533"/>
    </source>
</evidence>
<protein>
    <recommendedName>
        <fullName evidence="3 8">Beta-galactosidase</fullName>
        <shortName evidence="8">Beta-gal</shortName>
        <ecNumber evidence="3 8">3.2.1.23</ecNumber>
    </recommendedName>
</protein>
<evidence type="ECO:0000313" key="14">
    <source>
        <dbReference type="Proteomes" id="UP001596977"/>
    </source>
</evidence>
<evidence type="ECO:0000259" key="11">
    <source>
        <dbReference type="Pfam" id="PF08532"/>
    </source>
</evidence>
<proteinExistence type="inferred from homology"/>
<dbReference type="InterPro" id="IPR017853">
    <property type="entry name" value="GH"/>
</dbReference>
<evidence type="ECO:0000256" key="2">
    <source>
        <dbReference type="ARBA" id="ARBA00005940"/>
    </source>
</evidence>
<comment type="catalytic activity">
    <reaction evidence="1 8">
        <text>Hydrolysis of terminal non-reducing beta-D-galactose residues in beta-D-galactosides.</text>
        <dbReference type="EC" id="3.2.1.23"/>
    </reaction>
</comment>
<keyword evidence="5 8" id="KW-0378">Hydrolase</keyword>
<comment type="similarity">
    <text evidence="2 8">Belongs to the glycosyl hydrolase 42 family.</text>
</comment>
<dbReference type="PANTHER" id="PTHR36447:SF2">
    <property type="entry name" value="BETA-GALACTOSIDASE YESZ"/>
    <property type="match status" value="1"/>
</dbReference>
<dbReference type="EMBL" id="JBHTJG010000001">
    <property type="protein sequence ID" value="MFD0945302.1"/>
    <property type="molecule type" value="Genomic_DNA"/>
</dbReference>
<reference evidence="14" key="1">
    <citation type="journal article" date="2019" name="Int. J. Syst. Evol. Microbiol.">
        <title>The Global Catalogue of Microorganisms (GCM) 10K type strain sequencing project: providing services to taxonomists for standard genome sequencing and annotation.</title>
        <authorList>
            <consortium name="The Broad Institute Genomics Platform"/>
            <consortium name="The Broad Institute Genome Sequencing Center for Infectious Disease"/>
            <person name="Wu L."/>
            <person name="Ma J."/>
        </authorList>
    </citation>
    <scope>NUCLEOTIDE SEQUENCE [LARGE SCALE GENOMIC DNA]</scope>
    <source>
        <strain evidence="14">CCUG 62982</strain>
    </source>
</reference>
<feature type="domain" description="Beta-galactosidase C-terminal" evidence="12">
    <location>
        <begin position="633"/>
        <end position="685"/>
    </location>
</feature>
<dbReference type="Pfam" id="PF08533">
    <property type="entry name" value="Glyco_hydro_42C"/>
    <property type="match status" value="1"/>
</dbReference>
<evidence type="ECO:0000256" key="9">
    <source>
        <dbReference type="SAM" id="SignalP"/>
    </source>
</evidence>
<feature type="domain" description="Glycoside hydrolase family 42 N-terminal" evidence="10">
    <location>
        <begin position="43"/>
        <end position="404"/>
    </location>
</feature>
<dbReference type="Proteomes" id="UP001596977">
    <property type="component" value="Unassembled WGS sequence"/>
</dbReference>
<evidence type="ECO:0000259" key="10">
    <source>
        <dbReference type="Pfam" id="PF02449"/>
    </source>
</evidence>
<evidence type="ECO:0000256" key="6">
    <source>
        <dbReference type="ARBA" id="ARBA00022833"/>
    </source>
</evidence>
<accession>A0ABW3H363</accession>
<dbReference type="CDD" id="cd03143">
    <property type="entry name" value="A4_beta-galactosidase_middle_domain"/>
    <property type="match status" value="1"/>
</dbReference>
<evidence type="ECO:0000313" key="13">
    <source>
        <dbReference type="EMBL" id="MFD0945302.1"/>
    </source>
</evidence>
<dbReference type="InterPro" id="IPR013780">
    <property type="entry name" value="Glyco_hydro_b"/>
</dbReference>
<dbReference type="Pfam" id="PF08532">
    <property type="entry name" value="Glyco_hydro_42M"/>
    <property type="match status" value="1"/>
</dbReference>
<keyword evidence="4" id="KW-0479">Metal-binding</keyword>